<evidence type="ECO:0000259" key="11">
    <source>
        <dbReference type="Pfam" id="PF07730"/>
    </source>
</evidence>
<evidence type="ECO:0000256" key="6">
    <source>
        <dbReference type="ARBA" id="ARBA00022777"/>
    </source>
</evidence>
<dbReference type="GO" id="GO:0016020">
    <property type="term" value="C:membrane"/>
    <property type="evidence" value="ECO:0007669"/>
    <property type="project" value="InterPro"/>
</dbReference>
<keyword evidence="5" id="KW-0547">Nucleotide-binding</keyword>
<dbReference type="GO" id="GO:0046983">
    <property type="term" value="F:protein dimerization activity"/>
    <property type="evidence" value="ECO:0007669"/>
    <property type="project" value="InterPro"/>
</dbReference>
<dbReference type="STRING" id="402600.SAMN05216188_106134"/>
<comment type="catalytic activity">
    <reaction evidence="1">
        <text>ATP + protein L-histidine = ADP + protein N-phospho-L-histidine.</text>
        <dbReference type="EC" id="2.7.13.3"/>
    </reaction>
</comment>
<dbReference type="InterPro" id="IPR011712">
    <property type="entry name" value="Sig_transdc_His_kin_sub3_dim/P"/>
</dbReference>
<evidence type="ECO:0000256" key="7">
    <source>
        <dbReference type="ARBA" id="ARBA00022840"/>
    </source>
</evidence>
<evidence type="ECO:0000256" key="8">
    <source>
        <dbReference type="ARBA" id="ARBA00023012"/>
    </source>
</evidence>
<evidence type="ECO:0000313" key="13">
    <source>
        <dbReference type="Proteomes" id="UP000199352"/>
    </source>
</evidence>
<keyword evidence="3" id="KW-0597">Phosphoprotein</keyword>
<accession>A0A1H9JTT5</accession>
<dbReference type="CDD" id="cd16917">
    <property type="entry name" value="HATPase_UhpB-NarQ-NarX-like"/>
    <property type="match status" value="1"/>
</dbReference>
<keyword evidence="6 12" id="KW-0418">Kinase</keyword>
<evidence type="ECO:0000256" key="1">
    <source>
        <dbReference type="ARBA" id="ARBA00000085"/>
    </source>
</evidence>
<evidence type="ECO:0000256" key="4">
    <source>
        <dbReference type="ARBA" id="ARBA00022679"/>
    </source>
</evidence>
<dbReference type="Gene3D" id="1.20.5.1930">
    <property type="match status" value="1"/>
</dbReference>
<dbReference type="GO" id="GO:0005524">
    <property type="term" value="F:ATP binding"/>
    <property type="evidence" value="ECO:0007669"/>
    <property type="project" value="UniProtKB-KW"/>
</dbReference>
<keyword evidence="4" id="KW-0808">Transferase</keyword>
<dbReference type="SUPFAM" id="SSF55874">
    <property type="entry name" value="ATPase domain of HSP90 chaperone/DNA topoisomerase II/histidine kinase"/>
    <property type="match status" value="1"/>
</dbReference>
<evidence type="ECO:0000256" key="9">
    <source>
        <dbReference type="SAM" id="MobiDB-lite"/>
    </source>
</evidence>
<gene>
    <name evidence="12" type="ORF">SAMN05216188_106134</name>
</gene>
<evidence type="ECO:0000256" key="5">
    <source>
        <dbReference type="ARBA" id="ARBA00022741"/>
    </source>
</evidence>
<dbReference type="OrthoDB" id="227596at2"/>
<organism evidence="12 13">
    <name type="scientific">Lentzea xinjiangensis</name>
    <dbReference type="NCBI Taxonomy" id="402600"/>
    <lineage>
        <taxon>Bacteria</taxon>
        <taxon>Bacillati</taxon>
        <taxon>Actinomycetota</taxon>
        <taxon>Actinomycetes</taxon>
        <taxon>Pseudonocardiales</taxon>
        <taxon>Pseudonocardiaceae</taxon>
        <taxon>Lentzea</taxon>
    </lineage>
</organism>
<name>A0A1H9JTT5_9PSEU</name>
<dbReference type="RefSeq" id="WP_089951472.1">
    <property type="nucleotide sequence ID" value="NZ_FOFR01000006.1"/>
</dbReference>
<evidence type="ECO:0000256" key="2">
    <source>
        <dbReference type="ARBA" id="ARBA00012438"/>
    </source>
</evidence>
<dbReference type="InterPro" id="IPR036890">
    <property type="entry name" value="HATPase_C_sf"/>
</dbReference>
<evidence type="ECO:0000313" key="12">
    <source>
        <dbReference type="EMBL" id="SEQ89935.1"/>
    </source>
</evidence>
<protein>
    <recommendedName>
        <fullName evidence="2">histidine kinase</fullName>
        <ecNumber evidence="2">2.7.13.3</ecNumber>
    </recommendedName>
</protein>
<feature type="region of interest" description="Disordered" evidence="9">
    <location>
        <begin position="327"/>
        <end position="359"/>
    </location>
</feature>
<feature type="domain" description="Signal transduction histidine kinase subgroup 3 dimerisation and phosphoacceptor" evidence="11">
    <location>
        <begin position="178"/>
        <end position="241"/>
    </location>
</feature>
<feature type="compositionally biased region" description="Low complexity" evidence="9">
    <location>
        <begin position="339"/>
        <end position="359"/>
    </location>
</feature>
<dbReference type="GO" id="GO:0000155">
    <property type="term" value="F:phosphorelay sensor kinase activity"/>
    <property type="evidence" value="ECO:0007669"/>
    <property type="project" value="InterPro"/>
</dbReference>
<reference evidence="13" key="1">
    <citation type="submission" date="2016-10" db="EMBL/GenBank/DDBJ databases">
        <authorList>
            <person name="Varghese N."/>
            <person name="Submissions S."/>
        </authorList>
    </citation>
    <scope>NUCLEOTIDE SEQUENCE [LARGE SCALE GENOMIC DNA]</scope>
    <source>
        <strain evidence="13">CGMCC 4.3525</strain>
    </source>
</reference>
<feature type="transmembrane region" description="Helical" evidence="10">
    <location>
        <begin position="12"/>
        <end position="37"/>
    </location>
</feature>
<proteinExistence type="predicted"/>
<dbReference type="PANTHER" id="PTHR24421:SF10">
    <property type="entry name" value="NITRATE_NITRITE SENSOR PROTEIN NARQ"/>
    <property type="match status" value="1"/>
</dbReference>
<keyword evidence="8" id="KW-0902">Two-component regulatory system</keyword>
<keyword evidence="7" id="KW-0067">ATP-binding</keyword>
<keyword evidence="10" id="KW-0472">Membrane</keyword>
<feature type="transmembrane region" description="Helical" evidence="10">
    <location>
        <begin position="97"/>
        <end position="121"/>
    </location>
</feature>
<dbReference type="InterPro" id="IPR050482">
    <property type="entry name" value="Sensor_HK_TwoCompSys"/>
</dbReference>
<feature type="transmembrane region" description="Helical" evidence="10">
    <location>
        <begin position="127"/>
        <end position="143"/>
    </location>
</feature>
<keyword evidence="13" id="KW-1185">Reference proteome</keyword>
<evidence type="ECO:0000256" key="3">
    <source>
        <dbReference type="ARBA" id="ARBA00022553"/>
    </source>
</evidence>
<dbReference type="AlphaFoldDB" id="A0A1H9JTT5"/>
<dbReference type="Pfam" id="PF07730">
    <property type="entry name" value="HisKA_3"/>
    <property type="match status" value="1"/>
</dbReference>
<dbReference type="Gene3D" id="3.30.565.10">
    <property type="entry name" value="Histidine kinase-like ATPase, C-terminal domain"/>
    <property type="match status" value="1"/>
</dbReference>
<dbReference type="EC" id="2.7.13.3" evidence="2"/>
<dbReference type="EMBL" id="FOFR01000006">
    <property type="protein sequence ID" value="SEQ89935.1"/>
    <property type="molecule type" value="Genomic_DNA"/>
</dbReference>
<dbReference type="Proteomes" id="UP000199352">
    <property type="component" value="Unassembled WGS sequence"/>
</dbReference>
<feature type="transmembrane region" description="Helical" evidence="10">
    <location>
        <begin position="57"/>
        <end position="76"/>
    </location>
</feature>
<evidence type="ECO:0000256" key="10">
    <source>
        <dbReference type="SAM" id="Phobius"/>
    </source>
</evidence>
<keyword evidence="10" id="KW-1133">Transmembrane helix</keyword>
<sequence>MDSIRFPLKHQSRLVAAVCMVVDGGFVLLGGCTWGQMWVVLGMTLAVDAMLAGPARLSGWVAAAQAALPLLVLLTMGQNFDANDAGMLIAGYRAGAWLRGGSAYAALGALSASLIACSLVVGHGPLTAVLVAAKAAVLPWLVGRYTTARRAYLAELEKRSAMEQLDAKAAVTKAITEERSAIARDLHDVIVHHVSAIGMHAGAARLGMPHGDTRLATSLRSVEIASRAAMVDLRHLLDLLHGDRSEGTRQPGLGNIDELLDGVRSAGTPARLDVRGRHRDVPESLDVTIYRIIQEMLTNAVRHGDSSGVTVILEYGRDELTVTAENAIGTGTGTGTNGTGTNRTGTARTGTARTGTARTGPVRRGLVGIRNRAGMFGGTTHSGLEPDGRTWRTVVTFPLEAS</sequence>
<dbReference type="PANTHER" id="PTHR24421">
    <property type="entry name" value="NITRATE/NITRITE SENSOR PROTEIN NARX-RELATED"/>
    <property type="match status" value="1"/>
</dbReference>
<keyword evidence="10" id="KW-0812">Transmembrane</keyword>